<dbReference type="PROSITE" id="PS51186">
    <property type="entry name" value="GNAT"/>
    <property type="match status" value="1"/>
</dbReference>
<feature type="domain" description="N-acetyltransferase" evidence="3">
    <location>
        <begin position="1"/>
        <end position="145"/>
    </location>
</feature>
<reference evidence="4 5" key="1">
    <citation type="submission" date="2023-07" db="EMBL/GenBank/DDBJ databases">
        <title>Closed genoem sequence of Methanomicrococcus sp. Hf6.</title>
        <authorList>
            <person name="Poehlein A."/>
            <person name="Protasov E."/>
            <person name="Platt K."/>
            <person name="Reeh H."/>
            <person name="Daniel R."/>
            <person name="Brune A."/>
        </authorList>
    </citation>
    <scope>NUCLEOTIDE SEQUENCE [LARGE SCALE GENOMIC DNA]</scope>
    <source>
        <strain evidence="4 5">Hf6</strain>
    </source>
</reference>
<organism evidence="4 5">
    <name type="scientific">Methanimicrococcus hongohii</name>
    <dbReference type="NCBI Taxonomy" id="3028295"/>
    <lineage>
        <taxon>Archaea</taxon>
        <taxon>Methanobacteriati</taxon>
        <taxon>Methanobacteriota</taxon>
        <taxon>Stenosarchaea group</taxon>
        <taxon>Methanomicrobia</taxon>
        <taxon>Methanosarcinales</taxon>
        <taxon>Methanosarcinaceae</taxon>
        <taxon>Methanimicrococcus</taxon>
    </lineage>
</organism>
<evidence type="ECO:0000313" key="5">
    <source>
        <dbReference type="Proteomes" id="UP001302978"/>
    </source>
</evidence>
<dbReference type="SUPFAM" id="SSF55729">
    <property type="entry name" value="Acyl-CoA N-acyltransferases (Nat)"/>
    <property type="match status" value="1"/>
</dbReference>
<dbReference type="GeneID" id="85195461"/>
<dbReference type="EC" id="2.3.1.-" evidence="4"/>
<dbReference type="EMBL" id="CP131059">
    <property type="protein sequence ID" value="WNY23618.1"/>
    <property type="molecule type" value="Genomic_DNA"/>
</dbReference>
<dbReference type="PANTHER" id="PTHR43420">
    <property type="entry name" value="ACETYLTRANSFERASE"/>
    <property type="match status" value="1"/>
</dbReference>
<keyword evidence="5" id="KW-1185">Reference proteome</keyword>
<proteinExistence type="predicted"/>
<dbReference type="CDD" id="cd04301">
    <property type="entry name" value="NAT_SF"/>
    <property type="match status" value="1"/>
</dbReference>
<accession>A0AA97A1X4</accession>
<dbReference type="GO" id="GO:0016747">
    <property type="term" value="F:acyltransferase activity, transferring groups other than amino-acyl groups"/>
    <property type="evidence" value="ECO:0007669"/>
    <property type="project" value="InterPro"/>
</dbReference>
<dbReference type="InterPro" id="IPR000182">
    <property type="entry name" value="GNAT_dom"/>
</dbReference>
<name>A0AA97A1X4_9EURY</name>
<sequence length="145" mass="16786">MKFSEFTFNRIPEVSDIFIEAFNAPPWNDNWTKETAEKRLKQQLSSPYDYGLICEIDGKIAGMIIGKEEQYCDEIHFTIKEFCTSIDFRGQGIGRKIIQELESRLKERGVHKIFLATIQSEGTVGVYQKMDFEISSDTVTMEKKI</sequence>
<evidence type="ECO:0000259" key="3">
    <source>
        <dbReference type="PROSITE" id="PS51186"/>
    </source>
</evidence>
<dbReference type="Gene3D" id="3.40.630.30">
    <property type="match status" value="1"/>
</dbReference>
<evidence type="ECO:0000256" key="1">
    <source>
        <dbReference type="ARBA" id="ARBA00022679"/>
    </source>
</evidence>
<dbReference type="Proteomes" id="UP001302978">
    <property type="component" value="Chromosome"/>
</dbReference>
<dbReference type="InterPro" id="IPR016181">
    <property type="entry name" value="Acyl_CoA_acyltransferase"/>
</dbReference>
<gene>
    <name evidence="4" type="primary">ypeA</name>
    <name evidence="4" type="ORF">MmiHf6_09270</name>
</gene>
<dbReference type="KEGG" id="mehf:MmiHf6_09270"/>
<dbReference type="AlphaFoldDB" id="A0AA97A1X4"/>
<dbReference type="Pfam" id="PF00583">
    <property type="entry name" value="Acetyltransf_1"/>
    <property type="match status" value="1"/>
</dbReference>
<evidence type="ECO:0000256" key="2">
    <source>
        <dbReference type="ARBA" id="ARBA00023315"/>
    </source>
</evidence>
<evidence type="ECO:0000313" key="4">
    <source>
        <dbReference type="EMBL" id="WNY23618.1"/>
    </source>
</evidence>
<dbReference type="RefSeq" id="WP_316556752.1">
    <property type="nucleotide sequence ID" value="NZ_CP131059.1"/>
</dbReference>
<keyword evidence="2 4" id="KW-0012">Acyltransferase</keyword>
<dbReference type="InterPro" id="IPR050680">
    <property type="entry name" value="YpeA/RimI_acetyltransf"/>
</dbReference>
<keyword evidence="1 4" id="KW-0808">Transferase</keyword>
<protein>
    <submittedName>
        <fullName evidence="4">Acetyltransferase YpeA</fullName>
        <ecNumber evidence="4">2.3.1.-</ecNumber>
    </submittedName>
</protein>